<keyword evidence="5" id="KW-1185">Reference proteome</keyword>
<sequence length="156" mass="18196">MKTKLFMTLAIVLMSVCSSLKAQEVKKERVFPNEKMIKELNLTDKQVAKLKEGDADLKSQMKALHEKEMQSKKEMKQSIKDLKAARKEMIRNSMSKDQYISYLEMQIDRLQKMNMKKNQKQFGFKGPRGSKHRFMHRNQAPQGAPNFENAPESDNK</sequence>
<organism evidence="4 5">
    <name type="scientific">Bacteroides luti</name>
    <dbReference type="NCBI Taxonomy" id="1297750"/>
    <lineage>
        <taxon>Bacteria</taxon>
        <taxon>Pseudomonadati</taxon>
        <taxon>Bacteroidota</taxon>
        <taxon>Bacteroidia</taxon>
        <taxon>Bacteroidales</taxon>
        <taxon>Bacteroidaceae</taxon>
        <taxon>Bacteroides</taxon>
    </lineage>
</organism>
<gene>
    <name evidence="4" type="ORF">SAMN05444405_102185</name>
</gene>
<evidence type="ECO:0000313" key="5">
    <source>
        <dbReference type="Proteomes" id="UP000184509"/>
    </source>
</evidence>
<evidence type="ECO:0000256" key="1">
    <source>
        <dbReference type="SAM" id="Coils"/>
    </source>
</evidence>
<dbReference type="RefSeq" id="WP_139261209.1">
    <property type="nucleotide sequence ID" value="NZ_FQTV01000002.1"/>
</dbReference>
<proteinExistence type="predicted"/>
<evidence type="ECO:0000256" key="2">
    <source>
        <dbReference type="SAM" id="MobiDB-lite"/>
    </source>
</evidence>
<dbReference type="OrthoDB" id="1093633at2"/>
<accession>A0A1M4UWJ1</accession>
<feature type="region of interest" description="Disordered" evidence="2">
    <location>
        <begin position="122"/>
        <end position="156"/>
    </location>
</feature>
<dbReference type="AlphaFoldDB" id="A0A1M4UWJ1"/>
<keyword evidence="3" id="KW-0732">Signal</keyword>
<protein>
    <recommendedName>
        <fullName evidence="6">LTXXQ motif family protein</fullName>
    </recommendedName>
</protein>
<feature type="signal peptide" evidence="3">
    <location>
        <begin position="1"/>
        <end position="22"/>
    </location>
</feature>
<dbReference type="Proteomes" id="UP000184509">
    <property type="component" value="Unassembled WGS sequence"/>
</dbReference>
<evidence type="ECO:0008006" key="6">
    <source>
        <dbReference type="Google" id="ProtNLM"/>
    </source>
</evidence>
<dbReference type="STRING" id="1297750.SAMN05444405_102185"/>
<feature type="coiled-coil region" evidence="1">
    <location>
        <begin position="65"/>
        <end position="92"/>
    </location>
</feature>
<evidence type="ECO:0000256" key="3">
    <source>
        <dbReference type="SAM" id="SignalP"/>
    </source>
</evidence>
<feature type="chain" id="PRO_5013064481" description="LTXXQ motif family protein" evidence="3">
    <location>
        <begin position="23"/>
        <end position="156"/>
    </location>
</feature>
<reference evidence="4 5" key="1">
    <citation type="submission" date="2016-11" db="EMBL/GenBank/DDBJ databases">
        <authorList>
            <person name="Jaros S."/>
            <person name="Januszkiewicz K."/>
            <person name="Wedrychowicz H."/>
        </authorList>
    </citation>
    <scope>NUCLEOTIDE SEQUENCE [LARGE SCALE GENOMIC DNA]</scope>
    <source>
        <strain evidence="4 5">DSM 26991</strain>
    </source>
</reference>
<keyword evidence="1" id="KW-0175">Coiled coil</keyword>
<dbReference type="EMBL" id="FQTV01000002">
    <property type="protein sequence ID" value="SHE61055.1"/>
    <property type="molecule type" value="Genomic_DNA"/>
</dbReference>
<name>A0A1M4UWJ1_9BACE</name>
<evidence type="ECO:0000313" key="4">
    <source>
        <dbReference type="EMBL" id="SHE61055.1"/>
    </source>
</evidence>